<dbReference type="PIRSF" id="PIRSF002741">
    <property type="entry name" value="MppA"/>
    <property type="match status" value="1"/>
</dbReference>
<feature type="signal peptide" evidence="4">
    <location>
        <begin position="1"/>
        <end position="24"/>
    </location>
</feature>
<dbReference type="Pfam" id="PF00496">
    <property type="entry name" value="SBP_bac_5"/>
    <property type="match status" value="1"/>
</dbReference>
<dbReference type="GO" id="GO:0043190">
    <property type="term" value="C:ATP-binding cassette (ABC) transporter complex"/>
    <property type="evidence" value="ECO:0007669"/>
    <property type="project" value="InterPro"/>
</dbReference>
<proteinExistence type="inferred from homology"/>
<name>A0A1Y6B6H6_9BACT</name>
<dbReference type="Gene3D" id="3.10.105.10">
    <property type="entry name" value="Dipeptide-binding Protein, Domain 3"/>
    <property type="match status" value="1"/>
</dbReference>
<evidence type="ECO:0000256" key="3">
    <source>
        <dbReference type="ARBA" id="ARBA00022729"/>
    </source>
</evidence>
<evidence type="ECO:0000256" key="1">
    <source>
        <dbReference type="ARBA" id="ARBA00005695"/>
    </source>
</evidence>
<dbReference type="Proteomes" id="UP000192907">
    <property type="component" value="Unassembled WGS sequence"/>
</dbReference>
<dbReference type="SUPFAM" id="SSF53850">
    <property type="entry name" value="Periplasmic binding protein-like II"/>
    <property type="match status" value="1"/>
</dbReference>
<dbReference type="EMBL" id="FWZT01000001">
    <property type="protein sequence ID" value="SME87896.1"/>
    <property type="molecule type" value="Genomic_DNA"/>
</dbReference>
<gene>
    <name evidence="6" type="ORF">SAMN06296036_10161</name>
</gene>
<keyword evidence="7" id="KW-1185">Reference proteome</keyword>
<dbReference type="Gene3D" id="3.40.190.10">
    <property type="entry name" value="Periplasmic binding protein-like II"/>
    <property type="match status" value="1"/>
</dbReference>
<sequence>MKLTTVTLITFLSALAPSFGNLQASSINNSNSIYLGLESQVRSFDPRNNVDANSQYLESLVHCSLIDFDPGGTTMPSLAIDTPSWSKDGLTMKVKIKDAVKFSDGTTVTAKDVAATYQSLISENLARSGAFRGVKSVSAEGPYTVAFQLNEPDATFESNLVVGILPEKFVKSKKTADKDTPGCGAYVIAEQQIGELTLKRNSQYSLGPKAKMEHILIKVVKSEKTRFAKLRTGELDIVQNTINRDLVKKVEREYPQLTVLRRPALKTTYLGFNMRDSITGNPKVRQAIAKAVERQPIIQHILGGLATPAQTMLPPDSPFYFDGLSKSTLDLAGANKLLDKAGFKKKGRYRFTLSYKTTTNATRINIARAIASQLKKIGIKVKVEPMEWGRFKQDVEKGRVQLWGLTWVGFKDPDIYRYAFASDSTPPNGGNRGWYSNPTLDKLLAEGRQTFNPEERRATYHKVQKILDEDKPYIFLWHEENFAIVNKKVKGFEIYADGRFNALTKASKQ</sequence>
<organism evidence="6 7">
    <name type="scientific">Pseudobacteriovorax antillogorgiicola</name>
    <dbReference type="NCBI Taxonomy" id="1513793"/>
    <lineage>
        <taxon>Bacteria</taxon>
        <taxon>Pseudomonadati</taxon>
        <taxon>Bdellovibrionota</taxon>
        <taxon>Oligoflexia</taxon>
        <taxon>Oligoflexales</taxon>
        <taxon>Pseudobacteriovoracaceae</taxon>
        <taxon>Pseudobacteriovorax</taxon>
    </lineage>
</organism>
<dbReference type="PANTHER" id="PTHR30290">
    <property type="entry name" value="PERIPLASMIC BINDING COMPONENT OF ABC TRANSPORTER"/>
    <property type="match status" value="1"/>
</dbReference>
<dbReference type="GO" id="GO:1904680">
    <property type="term" value="F:peptide transmembrane transporter activity"/>
    <property type="evidence" value="ECO:0007669"/>
    <property type="project" value="TreeGrafter"/>
</dbReference>
<evidence type="ECO:0000259" key="5">
    <source>
        <dbReference type="Pfam" id="PF00496"/>
    </source>
</evidence>
<dbReference type="InterPro" id="IPR000914">
    <property type="entry name" value="SBP_5_dom"/>
</dbReference>
<dbReference type="STRING" id="1513793.SAMN06296036_10161"/>
<dbReference type="GO" id="GO:0030288">
    <property type="term" value="C:outer membrane-bounded periplasmic space"/>
    <property type="evidence" value="ECO:0007669"/>
    <property type="project" value="UniProtKB-ARBA"/>
</dbReference>
<dbReference type="OrthoDB" id="9801912at2"/>
<dbReference type="InterPro" id="IPR030678">
    <property type="entry name" value="Peptide/Ni-bd"/>
</dbReference>
<feature type="domain" description="Solute-binding protein family 5" evidence="5">
    <location>
        <begin position="75"/>
        <end position="424"/>
    </location>
</feature>
<protein>
    <submittedName>
        <fullName evidence="6">Peptide/nickel transport system substrate-binding protein</fullName>
    </submittedName>
</protein>
<dbReference type="RefSeq" id="WP_132314795.1">
    <property type="nucleotide sequence ID" value="NZ_FWZT01000001.1"/>
</dbReference>
<dbReference type="Gene3D" id="3.90.76.10">
    <property type="entry name" value="Dipeptide-binding Protein, Domain 1"/>
    <property type="match status" value="1"/>
</dbReference>
<evidence type="ECO:0000313" key="6">
    <source>
        <dbReference type="EMBL" id="SME87896.1"/>
    </source>
</evidence>
<feature type="chain" id="PRO_5012961095" evidence="4">
    <location>
        <begin position="25"/>
        <end position="509"/>
    </location>
</feature>
<dbReference type="GO" id="GO:0015833">
    <property type="term" value="P:peptide transport"/>
    <property type="evidence" value="ECO:0007669"/>
    <property type="project" value="TreeGrafter"/>
</dbReference>
<dbReference type="InterPro" id="IPR039424">
    <property type="entry name" value="SBP_5"/>
</dbReference>
<evidence type="ECO:0000256" key="2">
    <source>
        <dbReference type="ARBA" id="ARBA00022448"/>
    </source>
</evidence>
<evidence type="ECO:0000256" key="4">
    <source>
        <dbReference type="SAM" id="SignalP"/>
    </source>
</evidence>
<accession>A0A1Y6B6H6</accession>
<keyword evidence="2" id="KW-0813">Transport</keyword>
<evidence type="ECO:0000313" key="7">
    <source>
        <dbReference type="Proteomes" id="UP000192907"/>
    </source>
</evidence>
<dbReference type="PANTHER" id="PTHR30290:SF9">
    <property type="entry name" value="OLIGOPEPTIDE-BINDING PROTEIN APPA"/>
    <property type="match status" value="1"/>
</dbReference>
<dbReference type="AlphaFoldDB" id="A0A1Y6B6H6"/>
<reference evidence="7" key="1">
    <citation type="submission" date="2017-04" db="EMBL/GenBank/DDBJ databases">
        <authorList>
            <person name="Varghese N."/>
            <person name="Submissions S."/>
        </authorList>
    </citation>
    <scope>NUCLEOTIDE SEQUENCE [LARGE SCALE GENOMIC DNA]</scope>
    <source>
        <strain evidence="7">RKEM611</strain>
    </source>
</reference>
<keyword evidence="3 4" id="KW-0732">Signal</keyword>
<comment type="similarity">
    <text evidence="1">Belongs to the bacterial solute-binding protein 5 family.</text>
</comment>
<dbReference type="CDD" id="cd00995">
    <property type="entry name" value="PBP2_NikA_DppA_OppA_like"/>
    <property type="match status" value="1"/>
</dbReference>